<sequence length="102" mass="11239">MGADRVVLMLKWLVHDLPNADYGRAAVCLMIYRCGAVGFSLSLSCQIFQCPSSAIPYHMVNGSFYCYCRCLGCVLADQHVQVIKATCEQHAVSSFSLKTVQV</sequence>
<gene>
    <name evidence="1" type="ORF">IF1G_07038</name>
</gene>
<evidence type="ECO:0000313" key="1">
    <source>
        <dbReference type="EMBL" id="TQV94159.1"/>
    </source>
</evidence>
<dbReference type="Proteomes" id="UP000315783">
    <property type="component" value="Unassembled WGS sequence"/>
</dbReference>
<reference evidence="1 2" key="1">
    <citation type="journal article" date="2019" name="Appl. Microbiol. Biotechnol.">
        <title>Genome sequence of Isaria javanica and comparative genome analysis insights into family S53 peptidase evolution in fungal entomopathogens.</title>
        <authorList>
            <person name="Lin R."/>
            <person name="Zhang X."/>
            <person name="Xin B."/>
            <person name="Zou M."/>
            <person name="Gao Y."/>
            <person name="Qin F."/>
            <person name="Hu Q."/>
            <person name="Xie B."/>
            <person name="Cheng X."/>
        </authorList>
    </citation>
    <scope>NUCLEOTIDE SEQUENCE [LARGE SCALE GENOMIC DNA]</scope>
    <source>
        <strain evidence="1 2">IJ1G</strain>
    </source>
</reference>
<organism evidence="1 2">
    <name type="scientific">Cordyceps javanica</name>
    <dbReference type="NCBI Taxonomy" id="43265"/>
    <lineage>
        <taxon>Eukaryota</taxon>
        <taxon>Fungi</taxon>
        <taxon>Dikarya</taxon>
        <taxon>Ascomycota</taxon>
        <taxon>Pezizomycotina</taxon>
        <taxon>Sordariomycetes</taxon>
        <taxon>Hypocreomycetidae</taxon>
        <taxon>Hypocreales</taxon>
        <taxon>Cordycipitaceae</taxon>
        <taxon>Cordyceps</taxon>
    </lineage>
</organism>
<protein>
    <submittedName>
        <fullName evidence="1">Uncharacterized protein</fullName>
    </submittedName>
</protein>
<evidence type="ECO:0000313" key="2">
    <source>
        <dbReference type="Proteomes" id="UP000315783"/>
    </source>
</evidence>
<keyword evidence="2" id="KW-1185">Reference proteome</keyword>
<dbReference type="AlphaFoldDB" id="A0A545UXH0"/>
<proteinExistence type="predicted"/>
<accession>A0A545UXH0</accession>
<comment type="caution">
    <text evidence="1">The sequence shown here is derived from an EMBL/GenBank/DDBJ whole genome shotgun (WGS) entry which is preliminary data.</text>
</comment>
<dbReference type="EMBL" id="SPUK01000010">
    <property type="protein sequence ID" value="TQV94159.1"/>
    <property type="molecule type" value="Genomic_DNA"/>
</dbReference>
<name>A0A545UXH0_9HYPO</name>